<keyword evidence="1" id="KW-0472">Membrane</keyword>
<accession>A0A553K2V1</accession>
<dbReference type="OrthoDB" id="5185518at2"/>
<dbReference type="Pfam" id="PF12822">
    <property type="entry name" value="ECF_trnsprt"/>
    <property type="match status" value="1"/>
</dbReference>
<protein>
    <submittedName>
        <fullName evidence="2">ECF transporter S component</fullName>
    </submittedName>
</protein>
<name>A0A553K2V1_9ACTN</name>
<feature type="transmembrane region" description="Helical" evidence="1">
    <location>
        <begin position="157"/>
        <end position="174"/>
    </location>
</feature>
<keyword evidence="1" id="KW-0812">Transmembrane</keyword>
<evidence type="ECO:0000313" key="3">
    <source>
        <dbReference type="Proteomes" id="UP000317638"/>
    </source>
</evidence>
<evidence type="ECO:0000313" key="2">
    <source>
        <dbReference type="EMBL" id="TRY19033.1"/>
    </source>
</evidence>
<feature type="transmembrane region" description="Helical" evidence="1">
    <location>
        <begin position="30"/>
        <end position="53"/>
    </location>
</feature>
<keyword evidence="3" id="KW-1185">Reference proteome</keyword>
<sequence length="289" mass="30046">MPSTEHTDRTSPLVDVAAPVVGVQLGWRSWSIIIVSSVIGLFTIAWPLLMPAVDVAPQHADDAPYVFAFLLPVVLMLVIAQISDGGLDAKALALLGVLSAINAAIRPVLGAGTAGVESIFFLLVLAGRAFGPGFGYLLGFTSMFASALLTAGVGPWLPSQMLCAAWVGLGAGLLPRKLGGRAELLVLIGYGIVAAYLFGALMNLWFWPFISGISIDGYPGGSGSLDYVPGAPPGDNLVRFGWFTLVTSTAGWDTGRAITTTVALLLLGRPVLGVLRRASGMARVIADPC</sequence>
<comment type="caution">
    <text evidence="2">The sequence shown here is derived from an EMBL/GenBank/DDBJ whole genome shotgun (WGS) entry which is preliminary data.</text>
</comment>
<dbReference type="Proteomes" id="UP000317638">
    <property type="component" value="Unassembled WGS sequence"/>
</dbReference>
<dbReference type="AlphaFoldDB" id="A0A553K2V1"/>
<evidence type="ECO:0000256" key="1">
    <source>
        <dbReference type="SAM" id="Phobius"/>
    </source>
</evidence>
<organism evidence="2 3">
    <name type="scientific">Tessaracoccus rhinocerotis</name>
    <dbReference type="NCBI Taxonomy" id="1689449"/>
    <lineage>
        <taxon>Bacteria</taxon>
        <taxon>Bacillati</taxon>
        <taxon>Actinomycetota</taxon>
        <taxon>Actinomycetes</taxon>
        <taxon>Propionibacteriales</taxon>
        <taxon>Propionibacteriaceae</taxon>
        <taxon>Tessaracoccus</taxon>
    </lineage>
</organism>
<gene>
    <name evidence="2" type="ORF">FOJ82_08010</name>
</gene>
<dbReference type="GO" id="GO:0022857">
    <property type="term" value="F:transmembrane transporter activity"/>
    <property type="evidence" value="ECO:0007669"/>
    <property type="project" value="InterPro"/>
</dbReference>
<feature type="transmembrane region" description="Helical" evidence="1">
    <location>
        <begin position="186"/>
        <end position="207"/>
    </location>
</feature>
<feature type="transmembrane region" description="Helical" evidence="1">
    <location>
        <begin position="65"/>
        <end position="83"/>
    </location>
</feature>
<dbReference type="InterPro" id="IPR024529">
    <property type="entry name" value="ECF_trnsprt_substrate-spec"/>
</dbReference>
<dbReference type="Gene3D" id="1.10.1760.20">
    <property type="match status" value="1"/>
</dbReference>
<dbReference type="InterPro" id="IPR017196">
    <property type="entry name" value="ECF_substrate-spec_UCP037395"/>
</dbReference>
<dbReference type="PIRSF" id="PIRSF037395">
    <property type="entry name" value="UCP037395_ABCper"/>
    <property type="match status" value="1"/>
</dbReference>
<reference evidence="2 3" key="1">
    <citation type="submission" date="2019-07" db="EMBL/GenBank/DDBJ databases">
        <authorList>
            <person name="Zhou L.-Y."/>
        </authorList>
    </citation>
    <scope>NUCLEOTIDE SEQUENCE [LARGE SCALE GENOMIC DNA]</scope>
    <source>
        <strain evidence="2 3">YIM 101269</strain>
    </source>
</reference>
<dbReference type="RefSeq" id="WP_143937925.1">
    <property type="nucleotide sequence ID" value="NZ_VKKG01000002.1"/>
</dbReference>
<feature type="transmembrane region" description="Helical" evidence="1">
    <location>
        <begin position="103"/>
        <end position="126"/>
    </location>
</feature>
<keyword evidence="1" id="KW-1133">Transmembrane helix</keyword>
<dbReference type="EMBL" id="VKKG01000002">
    <property type="protein sequence ID" value="TRY19033.1"/>
    <property type="molecule type" value="Genomic_DNA"/>
</dbReference>
<proteinExistence type="predicted"/>